<comment type="caution">
    <text evidence="8">The sequence shown here is derived from an EMBL/GenBank/DDBJ whole genome shotgun (WGS) entry which is preliminary data.</text>
</comment>
<dbReference type="InterPro" id="IPR050639">
    <property type="entry name" value="SSR_resolvase"/>
</dbReference>
<reference evidence="8 9" key="1">
    <citation type="submission" date="2016-12" db="EMBL/GenBank/DDBJ databases">
        <title>Analysis of the Molecular Diversity Among Cronobacter Species Isolated from Filth Flies Using a Pan Genomic DNA Microarray.</title>
        <authorList>
            <person name="Pava-Ripoll M."/>
            <person name="Tall B."/>
            <person name="Farber J."/>
            <person name="Fanning S."/>
            <person name="Lehner A."/>
            <person name="Stephan R."/>
            <person name="Pagotto F."/>
            <person name="Iverson C."/>
            <person name="Ziobro G."/>
            <person name="Miller A."/>
            <person name="Pearson R."/>
            <person name="Yan Q."/>
            <person name="Kim M."/>
            <person name="Jeong S."/>
            <person name="Park J."/>
            <person name="Jun S."/>
            <person name="Choi H."/>
            <person name="Chung T."/>
            <person name="Yoo Y."/>
            <person name="Park E."/>
            <person name="Hwang S."/>
            <person name="Lee B."/>
            <person name="Sathyamoorthy V."/>
            <person name="Carter L."/>
            <person name="Mammel M."/>
            <person name="Jackson S."/>
            <person name="Kothary M."/>
            <person name="Patel I."/>
            <person name="Grim C."/>
            <person name="Gopinath G."/>
            <person name="Gangiredla J."/>
            <person name="Chase H."/>
        </authorList>
    </citation>
    <scope>NUCLEOTIDE SEQUENCE [LARGE SCALE GENOMIC DNA]</scope>
    <source>
        <strain evidence="8 9">MOD1-Md1s</strain>
    </source>
</reference>
<sequence>MPSIRRLVRFKAMCVAIGYMRYSSKLQGAGSTIHRQKSLINKWVEDQKTHHGKVYEVKFYTDKGLSGWTGENLLAGALGRLIEEVEAGGYPEGTQIVLESIDRLSRQGHEEATAILRRLTSTGCVVHSILDRQVIHRSDLKTFIGAMQIIAVAERGREESDIKSERVSSSKERNYELAKLGKKLVTRNLPGWIYLDHNGKMQIDPAKQKLVQEIFEMRLAGHTYQSIAETMTNKGVPVLNERKGAQRWLPNSIRTLLHSRSVIGVLPASKVNDKYKEIEDYFPSAITKDLFYAVNDLNVPTVRSRGKKDKPQYPETVFLFKGLVKCRYCKGNVFLNGAKPGYWGRIRCIGHHDKVCDAPSLPRYDFEQSLITRMFPLLKSMDVSTEENPVAVLQSKIDHLTNILEGYYDDLEEIPREDKPRRKSINERISKRANEKEEYERQLVVVRRKMEARTENTLSDLKYDDYGDRLKMQLIISRNIERIVLDSFFDKVHIKLVNGNALMNFPIYGDVDGSKLLITAKEKAGITDVERILGLDDAMSTVYNLAPSSGELMDDREFPEVEPDYPNVNEG</sequence>
<evidence type="ECO:0000313" key="7">
    <source>
        <dbReference type="EMBL" id="KAB0884837.1"/>
    </source>
</evidence>
<dbReference type="Gene3D" id="3.40.50.1390">
    <property type="entry name" value="Resolvase, N-terminal catalytic domain"/>
    <property type="match status" value="1"/>
</dbReference>
<dbReference type="Proteomes" id="UP000469927">
    <property type="component" value="Unassembled WGS sequence"/>
</dbReference>
<dbReference type="PANTHER" id="PTHR30461">
    <property type="entry name" value="DNA-INVERTASE FROM LAMBDOID PROPHAGE"/>
    <property type="match status" value="1"/>
</dbReference>
<evidence type="ECO:0000259" key="5">
    <source>
        <dbReference type="PROSITE" id="PS51736"/>
    </source>
</evidence>
<keyword evidence="3" id="KW-0175">Coiled coil</keyword>
<organism evidence="8 9">
    <name type="scientific">Cronobacter muytjensii</name>
    <dbReference type="NCBI Taxonomy" id="413501"/>
    <lineage>
        <taxon>Bacteria</taxon>
        <taxon>Pseudomonadati</taxon>
        <taxon>Pseudomonadota</taxon>
        <taxon>Gammaproteobacteria</taxon>
        <taxon>Enterobacterales</taxon>
        <taxon>Enterobacteriaceae</taxon>
        <taxon>Cronobacter</taxon>
    </lineage>
</organism>
<dbReference type="SMART" id="SM00857">
    <property type="entry name" value="Resolvase"/>
    <property type="match status" value="1"/>
</dbReference>
<dbReference type="AlphaFoldDB" id="A0A2T7AWH7"/>
<evidence type="ECO:0000256" key="3">
    <source>
        <dbReference type="SAM" id="Coils"/>
    </source>
</evidence>
<dbReference type="OrthoDB" id="9791494at2"/>
<evidence type="ECO:0000313" key="8">
    <source>
        <dbReference type="EMBL" id="PUX16528.1"/>
    </source>
</evidence>
<name>A0A2T7AWH7_9ENTR</name>
<protein>
    <submittedName>
        <fullName evidence="8">Recombinase family protein</fullName>
    </submittedName>
</protein>
<dbReference type="PROSITE" id="PS51737">
    <property type="entry name" value="RECOMBINASE_DNA_BIND"/>
    <property type="match status" value="1"/>
</dbReference>
<evidence type="ECO:0000256" key="4">
    <source>
        <dbReference type="SAM" id="MobiDB-lite"/>
    </source>
</evidence>
<evidence type="ECO:0000313" key="10">
    <source>
        <dbReference type="Proteomes" id="UP000469927"/>
    </source>
</evidence>
<dbReference type="GO" id="GO:0000150">
    <property type="term" value="F:DNA strand exchange activity"/>
    <property type="evidence" value="ECO:0007669"/>
    <property type="project" value="InterPro"/>
</dbReference>
<dbReference type="Pfam" id="PF07508">
    <property type="entry name" value="Recombinase"/>
    <property type="match status" value="1"/>
</dbReference>
<keyword evidence="2" id="KW-0233">DNA recombination</keyword>
<reference evidence="7 10" key="2">
    <citation type="submission" date="2019-08" db="EMBL/GenBank/DDBJ databases">
        <title>Prevalence, distribution, and phylogeny of type two toxin-antitoxin genes possessed by Cronobacter species where C. sakazakii homologs follow sequence type lineages.</title>
        <authorList>
            <person name="Finkelstein S."/>
            <person name="Negrete F."/>
            <person name="Jang H."/>
            <person name="Gopinath G.R."/>
            <person name="Tall B.D."/>
        </authorList>
    </citation>
    <scope>NUCLEOTIDE SEQUENCE [LARGE SCALE GENOMIC DNA]</scope>
    <source>
        <strain evidence="7 10">MOD1_GK1257</strain>
    </source>
</reference>
<dbReference type="Gene3D" id="3.90.1750.20">
    <property type="entry name" value="Putative Large Serine Recombinase, Chain B, Domain 2"/>
    <property type="match status" value="1"/>
</dbReference>
<keyword evidence="1" id="KW-0238">DNA-binding</keyword>
<evidence type="ECO:0000259" key="6">
    <source>
        <dbReference type="PROSITE" id="PS51737"/>
    </source>
</evidence>
<dbReference type="CDD" id="cd00338">
    <property type="entry name" value="Ser_Recombinase"/>
    <property type="match status" value="1"/>
</dbReference>
<feature type="coiled-coil region" evidence="3">
    <location>
        <begin position="422"/>
        <end position="456"/>
    </location>
</feature>
<dbReference type="InterPro" id="IPR036162">
    <property type="entry name" value="Resolvase-like_N_sf"/>
</dbReference>
<dbReference type="InterPro" id="IPR038109">
    <property type="entry name" value="DNA_bind_recomb_sf"/>
</dbReference>
<feature type="domain" description="Resolvase/invertase-type recombinase catalytic" evidence="5">
    <location>
        <begin position="15"/>
        <end position="178"/>
    </location>
</feature>
<dbReference type="GO" id="GO:0003677">
    <property type="term" value="F:DNA binding"/>
    <property type="evidence" value="ECO:0007669"/>
    <property type="project" value="UniProtKB-KW"/>
</dbReference>
<gene>
    <name evidence="8" type="ORF">AUN14_05710</name>
    <name evidence="7" type="ORF">FZI19_03305</name>
</gene>
<feature type="region of interest" description="Disordered" evidence="4">
    <location>
        <begin position="550"/>
        <end position="571"/>
    </location>
</feature>
<dbReference type="EMBL" id="MSAE01000007">
    <property type="protein sequence ID" value="PUX16528.1"/>
    <property type="molecule type" value="Genomic_DNA"/>
</dbReference>
<dbReference type="InterPro" id="IPR006119">
    <property type="entry name" value="Resolv_N"/>
</dbReference>
<dbReference type="EMBL" id="WAGD01000008">
    <property type="protein sequence ID" value="KAB0884837.1"/>
    <property type="molecule type" value="Genomic_DNA"/>
</dbReference>
<dbReference type="Proteomes" id="UP000244378">
    <property type="component" value="Unassembled WGS sequence"/>
</dbReference>
<dbReference type="PROSITE" id="PS51736">
    <property type="entry name" value="RECOMBINASES_3"/>
    <property type="match status" value="1"/>
</dbReference>
<dbReference type="PANTHER" id="PTHR30461:SF2">
    <property type="entry name" value="SERINE RECOMBINASE PINE-RELATED"/>
    <property type="match status" value="1"/>
</dbReference>
<feature type="domain" description="Recombinase" evidence="6">
    <location>
        <begin position="191"/>
        <end position="304"/>
    </location>
</feature>
<evidence type="ECO:0000256" key="2">
    <source>
        <dbReference type="ARBA" id="ARBA00023172"/>
    </source>
</evidence>
<keyword evidence="10" id="KW-1185">Reference proteome</keyword>
<proteinExistence type="predicted"/>
<accession>A0A2T7AWH7</accession>
<dbReference type="Pfam" id="PF00239">
    <property type="entry name" value="Resolvase"/>
    <property type="match status" value="1"/>
</dbReference>
<dbReference type="SUPFAM" id="SSF53041">
    <property type="entry name" value="Resolvase-like"/>
    <property type="match status" value="1"/>
</dbReference>
<dbReference type="InterPro" id="IPR011109">
    <property type="entry name" value="DNA_bind_recombinase_dom"/>
</dbReference>
<evidence type="ECO:0000313" key="9">
    <source>
        <dbReference type="Proteomes" id="UP000244378"/>
    </source>
</evidence>
<evidence type="ECO:0000256" key="1">
    <source>
        <dbReference type="ARBA" id="ARBA00023125"/>
    </source>
</evidence>